<dbReference type="Pfam" id="PF01497">
    <property type="entry name" value="Peripla_BP_2"/>
    <property type="match status" value="1"/>
</dbReference>
<keyword evidence="2" id="KW-0732">Signal</keyword>
<organism evidence="4 5">
    <name type="scientific">Pseudogracilibacillus auburnensis</name>
    <dbReference type="NCBI Taxonomy" id="1494959"/>
    <lineage>
        <taxon>Bacteria</taxon>
        <taxon>Bacillati</taxon>
        <taxon>Bacillota</taxon>
        <taxon>Bacilli</taxon>
        <taxon>Bacillales</taxon>
        <taxon>Bacillaceae</taxon>
        <taxon>Pseudogracilibacillus</taxon>
    </lineage>
</organism>
<feature type="chain" id="PRO_5038612543" evidence="2">
    <location>
        <begin position="20"/>
        <end position="317"/>
    </location>
</feature>
<evidence type="ECO:0000259" key="3">
    <source>
        <dbReference type="PROSITE" id="PS50983"/>
    </source>
</evidence>
<reference evidence="4 5" key="1">
    <citation type="submission" date="2018-05" db="EMBL/GenBank/DDBJ databases">
        <title>Genomic Encyclopedia of Type Strains, Phase IV (KMG-IV): sequencing the most valuable type-strain genomes for metagenomic binning, comparative biology and taxonomic classification.</title>
        <authorList>
            <person name="Goeker M."/>
        </authorList>
    </citation>
    <scope>NUCLEOTIDE SEQUENCE [LARGE SCALE GENOMIC DNA]</scope>
    <source>
        <strain evidence="4 5">DSM 28556</strain>
    </source>
</reference>
<gene>
    <name evidence="4" type="ORF">DFR56_110158</name>
</gene>
<dbReference type="AlphaFoldDB" id="A0A2V3VUR9"/>
<evidence type="ECO:0000313" key="5">
    <source>
        <dbReference type="Proteomes" id="UP000247978"/>
    </source>
</evidence>
<dbReference type="PROSITE" id="PS51257">
    <property type="entry name" value="PROKAR_LIPOPROTEIN"/>
    <property type="match status" value="1"/>
</dbReference>
<evidence type="ECO:0000256" key="1">
    <source>
        <dbReference type="ARBA" id="ARBA00008814"/>
    </source>
</evidence>
<keyword evidence="5" id="KW-1185">Reference proteome</keyword>
<dbReference type="OrthoDB" id="9816357at2"/>
<dbReference type="RefSeq" id="WP_110396113.1">
    <property type="nucleotide sequence ID" value="NZ_JADIJL010000018.1"/>
</dbReference>
<dbReference type="SUPFAM" id="SSF53807">
    <property type="entry name" value="Helical backbone' metal receptor"/>
    <property type="match status" value="1"/>
</dbReference>
<dbReference type="InterPro" id="IPR050902">
    <property type="entry name" value="ABC_Transporter_SBP"/>
</dbReference>
<feature type="domain" description="Fe/B12 periplasmic-binding" evidence="3">
    <location>
        <begin position="58"/>
        <end position="316"/>
    </location>
</feature>
<dbReference type="GO" id="GO:0071281">
    <property type="term" value="P:cellular response to iron ion"/>
    <property type="evidence" value="ECO:0007669"/>
    <property type="project" value="TreeGrafter"/>
</dbReference>
<dbReference type="PANTHER" id="PTHR30535">
    <property type="entry name" value="VITAMIN B12-BINDING PROTEIN"/>
    <property type="match status" value="1"/>
</dbReference>
<dbReference type="Gene3D" id="3.40.50.1980">
    <property type="entry name" value="Nitrogenase molybdenum iron protein domain"/>
    <property type="match status" value="2"/>
</dbReference>
<name>A0A2V3VUR9_9BACI</name>
<feature type="signal peptide" evidence="2">
    <location>
        <begin position="1"/>
        <end position="19"/>
    </location>
</feature>
<evidence type="ECO:0000313" key="4">
    <source>
        <dbReference type="EMBL" id="PXW85657.1"/>
    </source>
</evidence>
<comment type="similarity">
    <text evidence="1">Belongs to the bacterial solute-binding protein 8 family.</text>
</comment>
<sequence>MKKAVIVFCSMLVFLMVGCSSNTDETTNQGKTKEAGENAISITDFSNRTITFDHIPEKIVSLGNGETDIIYALGEEVVGRPTGDAVIKESENALEVGSSHSADLEKITSLDPDVVLGNHPMNSNDVQSIESIGSEMILTSANSVDDIKKQITLFSDLLNKREKADEVIHMIDEKIAQIQSEQTEKKPRVLLVYGAPGTNMAALPNSLSGDILELAGGENIASDYPSLEMYPQYAQLNTERMIESNPQMILLMSHGNPEEVKEGFINDMSKNAGWNELDAVKNDQFIILPHDLFGTNPGTKIVDALDYLHELLQDVKE</sequence>
<accession>A0A2V3VUR9</accession>
<dbReference type="PROSITE" id="PS50983">
    <property type="entry name" value="FE_B12_PBP"/>
    <property type="match status" value="1"/>
</dbReference>
<proteinExistence type="inferred from homology"/>
<protein>
    <submittedName>
        <fullName evidence="4">Iron complex transport system substrate-binding protein</fullName>
    </submittedName>
</protein>
<comment type="caution">
    <text evidence="4">The sequence shown here is derived from an EMBL/GenBank/DDBJ whole genome shotgun (WGS) entry which is preliminary data.</text>
</comment>
<dbReference type="InterPro" id="IPR002491">
    <property type="entry name" value="ABC_transptr_periplasmic_BD"/>
</dbReference>
<dbReference type="PANTHER" id="PTHR30535:SF34">
    <property type="entry name" value="MOLYBDATE-BINDING PROTEIN MOLA"/>
    <property type="match status" value="1"/>
</dbReference>
<dbReference type="EMBL" id="QJJQ01000010">
    <property type="protein sequence ID" value="PXW85657.1"/>
    <property type="molecule type" value="Genomic_DNA"/>
</dbReference>
<dbReference type="Proteomes" id="UP000247978">
    <property type="component" value="Unassembled WGS sequence"/>
</dbReference>
<evidence type="ECO:0000256" key="2">
    <source>
        <dbReference type="SAM" id="SignalP"/>
    </source>
</evidence>